<dbReference type="InterPro" id="IPR000412">
    <property type="entry name" value="ABC_2_transport"/>
</dbReference>
<comment type="subcellular location">
    <subcellularLocation>
        <location evidence="11">Cell inner membrane</location>
        <topology evidence="11">Multi-pass membrane protein</topology>
    </subcellularLocation>
    <subcellularLocation>
        <location evidence="1">Cell membrane</location>
        <topology evidence="1">Multi-pass membrane protein</topology>
    </subcellularLocation>
</comment>
<dbReference type="GO" id="GO:0043190">
    <property type="term" value="C:ATP-binding cassette (ABC) transporter complex"/>
    <property type="evidence" value="ECO:0007669"/>
    <property type="project" value="InterPro"/>
</dbReference>
<evidence type="ECO:0000256" key="2">
    <source>
        <dbReference type="ARBA" id="ARBA00007783"/>
    </source>
</evidence>
<dbReference type="PANTHER" id="PTHR30413:SF10">
    <property type="entry name" value="CAPSULE POLYSACCHARIDE EXPORT INNER-MEMBRANE PROTEIN CTRC"/>
    <property type="match status" value="1"/>
</dbReference>
<keyword evidence="6 11" id="KW-0812">Transmembrane</keyword>
<name>A0A4D8PR38_9PROT</name>
<keyword evidence="9" id="KW-0625">Polysaccharide transport</keyword>
<comment type="similarity">
    <text evidence="2 11">Belongs to the ABC-2 integral membrane protein family.</text>
</comment>
<dbReference type="InterPro" id="IPR013525">
    <property type="entry name" value="ABC2_TM"/>
</dbReference>
<keyword evidence="10 11" id="KW-0472">Membrane</keyword>
<dbReference type="EMBL" id="CP032327">
    <property type="protein sequence ID" value="QCO00413.1"/>
    <property type="molecule type" value="Genomic_DNA"/>
</dbReference>
<feature type="transmembrane region" description="Helical" evidence="11">
    <location>
        <begin position="70"/>
        <end position="91"/>
    </location>
</feature>
<evidence type="ECO:0000256" key="11">
    <source>
        <dbReference type="RuleBase" id="RU361157"/>
    </source>
</evidence>
<keyword evidence="4 11" id="KW-1003">Cell membrane</keyword>
<evidence type="ECO:0000256" key="6">
    <source>
        <dbReference type="ARBA" id="ARBA00022692"/>
    </source>
</evidence>
<accession>A0A4D8PR38</accession>
<evidence type="ECO:0000259" key="12">
    <source>
        <dbReference type="PROSITE" id="PS51012"/>
    </source>
</evidence>
<geneLocation type="plasmid" evidence="13 14">
    <name>p6</name>
</geneLocation>
<feature type="transmembrane region" description="Helical" evidence="11">
    <location>
        <begin position="147"/>
        <end position="168"/>
    </location>
</feature>
<evidence type="ECO:0000256" key="4">
    <source>
        <dbReference type="ARBA" id="ARBA00022475"/>
    </source>
</evidence>
<dbReference type="GO" id="GO:0015774">
    <property type="term" value="P:polysaccharide transport"/>
    <property type="evidence" value="ECO:0007669"/>
    <property type="project" value="UniProtKB-KW"/>
</dbReference>
<feature type="domain" description="ABC transmembrane type-2" evidence="12">
    <location>
        <begin position="32"/>
        <end position="257"/>
    </location>
</feature>
<dbReference type="PROSITE" id="PS51012">
    <property type="entry name" value="ABC_TM2"/>
    <property type="match status" value="1"/>
</dbReference>
<keyword evidence="3 11" id="KW-0813">Transport</keyword>
<dbReference type="GO" id="GO:0140359">
    <property type="term" value="F:ABC-type transporter activity"/>
    <property type="evidence" value="ECO:0007669"/>
    <property type="project" value="InterPro"/>
</dbReference>
<dbReference type="AlphaFoldDB" id="A0A4D8PR38"/>
<evidence type="ECO:0000256" key="8">
    <source>
        <dbReference type="ARBA" id="ARBA00022989"/>
    </source>
</evidence>
<keyword evidence="13" id="KW-0614">Plasmid</keyword>
<keyword evidence="8 11" id="KW-1133">Transmembrane helix</keyword>
<dbReference type="InterPro" id="IPR047817">
    <property type="entry name" value="ABC2_TM_bact-type"/>
</dbReference>
<dbReference type="Pfam" id="PF01061">
    <property type="entry name" value="ABC2_membrane"/>
    <property type="match status" value="1"/>
</dbReference>
<evidence type="ECO:0000256" key="9">
    <source>
        <dbReference type="ARBA" id="ARBA00023047"/>
    </source>
</evidence>
<organism evidence="13 14">
    <name type="scientific">Azospirillum argentinense</name>
    <dbReference type="NCBI Taxonomy" id="2970906"/>
    <lineage>
        <taxon>Bacteria</taxon>
        <taxon>Pseudomonadati</taxon>
        <taxon>Pseudomonadota</taxon>
        <taxon>Alphaproteobacteria</taxon>
        <taxon>Rhodospirillales</taxon>
        <taxon>Azospirillaceae</taxon>
        <taxon>Azospirillum</taxon>
    </lineage>
</organism>
<dbReference type="GO" id="GO:0015920">
    <property type="term" value="P:lipopolysaccharide transport"/>
    <property type="evidence" value="ECO:0007669"/>
    <property type="project" value="TreeGrafter"/>
</dbReference>
<feature type="transmembrane region" description="Helical" evidence="11">
    <location>
        <begin position="111"/>
        <end position="141"/>
    </location>
</feature>
<feature type="transmembrane region" description="Helical" evidence="11">
    <location>
        <begin position="234"/>
        <end position="254"/>
    </location>
</feature>
<dbReference type="PANTHER" id="PTHR30413">
    <property type="entry name" value="INNER MEMBRANE TRANSPORT PERMEASE"/>
    <property type="match status" value="1"/>
</dbReference>
<keyword evidence="5" id="KW-0762">Sugar transport</keyword>
<sequence length="265" mass="29593">MAAPLACIWQHRRLILRLAQRDLEARYRGSMLGLIWAVLTPLLMMGVYTFVFTVVFQARWGTSTGSKAEFAVMLFSGLVLFSIFSESLARAPGLMLENVSYIKKVVFPLEILPAVILLVALANAGISFLILEAFAIAVFGFPPLTILLFPLILLPLCLFTLGITWFLSSLGVFLRDIKQMVSVLVTVLMFVSPIFYPVSAIPEVYRPIIQLNPLTRLLEGARDVLFWGTLPNPLGWLLSTVIAYGVAWLGYVWFMKTRKAFADVV</sequence>
<dbReference type="RefSeq" id="WP_137119110.1">
    <property type="nucleotide sequence ID" value="NZ_CP032327.1"/>
</dbReference>
<keyword evidence="7" id="KW-0972">Capsule biogenesis/degradation</keyword>
<proteinExistence type="inferred from homology"/>
<evidence type="ECO:0000313" key="13">
    <source>
        <dbReference type="EMBL" id="QCO00413.1"/>
    </source>
</evidence>
<gene>
    <name evidence="13" type="ORF">D3093_34485</name>
</gene>
<evidence type="ECO:0000256" key="5">
    <source>
        <dbReference type="ARBA" id="ARBA00022597"/>
    </source>
</evidence>
<dbReference type="KEGG" id="aare:D3093_34485"/>
<protein>
    <recommendedName>
        <fullName evidence="11">Transport permease protein</fullName>
    </recommendedName>
</protein>
<evidence type="ECO:0000256" key="10">
    <source>
        <dbReference type="ARBA" id="ARBA00023136"/>
    </source>
</evidence>
<feature type="transmembrane region" description="Helical" evidence="11">
    <location>
        <begin position="31"/>
        <end position="58"/>
    </location>
</feature>
<evidence type="ECO:0000256" key="1">
    <source>
        <dbReference type="ARBA" id="ARBA00004651"/>
    </source>
</evidence>
<feature type="transmembrane region" description="Helical" evidence="11">
    <location>
        <begin position="180"/>
        <end position="198"/>
    </location>
</feature>
<dbReference type="PIRSF" id="PIRSF006648">
    <property type="entry name" value="DrrB"/>
    <property type="match status" value="1"/>
</dbReference>
<reference evidence="13 14" key="1">
    <citation type="submission" date="2018-09" db="EMBL/GenBank/DDBJ databases">
        <title>Whole genome based analysis of evolution and adaptive divergence in Indian and Brazilian strains of Azospirillum brasilense.</title>
        <authorList>
            <person name="Singh C."/>
            <person name="Tripathi A.K."/>
        </authorList>
    </citation>
    <scope>NUCLEOTIDE SEQUENCE [LARGE SCALE GENOMIC DNA]</scope>
    <source>
        <strain evidence="13 14">MTCC4035</strain>
        <plasmid evidence="13 14">p6</plasmid>
    </source>
</reference>
<evidence type="ECO:0000313" key="14">
    <source>
        <dbReference type="Proteomes" id="UP000298595"/>
    </source>
</evidence>
<evidence type="ECO:0000256" key="7">
    <source>
        <dbReference type="ARBA" id="ARBA00022903"/>
    </source>
</evidence>
<dbReference type="Proteomes" id="UP000298595">
    <property type="component" value="Plasmid p6"/>
</dbReference>
<evidence type="ECO:0000256" key="3">
    <source>
        <dbReference type="ARBA" id="ARBA00022448"/>
    </source>
</evidence>